<name>A0A952KGD8_9PROT</name>
<evidence type="ECO:0000313" key="3">
    <source>
        <dbReference type="EMBL" id="MBW8729308.1"/>
    </source>
</evidence>
<sequence length="223" mass="23823">MDRTDLASRLTSPAEGAPNPTLGLKFARDGSPLPFRGNTVICHIPATAPELPALAELAQRLRGLPWGGRFAFLPASSYHMTVFEGVTDAERAPERWPAGIAADAPLEDIACRFVDRLRGLAVPQRFAMRPVGLVPMGTGGTVVGLEPADEDTARQIRSLREAFALTLIVLGHLKAAASIASFTRRSCQSACADSRFAAALRRSSSSSSGVSRSERVTTAIRRQ</sequence>
<evidence type="ECO:0000256" key="1">
    <source>
        <dbReference type="SAM" id="MobiDB-lite"/>
    </source>
</evidence>
<evidence type="ECO:0000313" key="4">
    <source>
        <dbReference type="Proteomes" id="UP000700706"/>
    </source>
</evidence>
<evidence type="ECO:0000259" key="2">
    <source>
        <dbReference type="Pfam" id="PF08975"/>
    </source>
</evidence>
<dbReference type="InterPro" id="IPR009097">
    <property type="entry name" value="Cyclic_Pdiesterase"/>
</dbReference>
<dbReference type="Gene3D" id="3.90.1140.10">
    <property type="entry name" value="Cyclic phosphodiesterase"/>
    <property type="match status" value="1"/>
</dbReference>
<dbReference type="SUPFAM" id="SSF55144">
    <property type="entry name" value="LigT-like"/>
    <property type="match status" value="1"/>
</dbReference>
<proteinExistence type="predicted"/>
<dbReference type="Proteomes" id="UP000700706">
    <property type="component" value="Unassembled WGS sequence"/>
</dbReference>
<feature type="region of interest" description="Disordered" evidence="1">
    <location>
        <begin position="1"/>
        <end position="23"/>
    </location>
</feature>
<protein>
    <submittedName>
        <fullName evidence="3">DUF1868 domain-containing protein</fullName>
    </submittedName>
</protein>
<dbReference type="Pfam" id="PF08975">
    <property type="entry name" value="2H-phosphodiest"/>
    <property type="match status" value="1"/>
</dbReference>
<organism evidence="3 4">
    <name type="scientific">Inquilinus limosus</name>
    <dbReference type="NCBI Taxonomy" id="171674"/>
    <lineage>
        <taxon>Bacteria</taxon>
        <taxon>Pseudomonadati</taxon>
        <taxon>Pseudomonadota</taxon>
        <taxon>Alphaproteobacteria</taxon>
        <taxon>Rhodospirillales</taxon>
        <taxon>Rhodospirillaceae</taxon>
        <taxon>Inquilinus</taxon>
    </lineage>
</organism>
<comment type="caution">
    <text evidence="3">The sequence shown here is derived from an EMBL/GenBank/DDBJ whole genome shotgun (WGS) entry which is preliminary data.</text>
</comment>
<gene>
    <name evidence="3" type="ORF">JF625_29675</name>
</gene>
<dbReference type="EMBL" id="JAEKLZ010000514">
    <property type="protein sequence ID" value="MBW8729308.1"/>
    <property type="molecule type" value="Genomic_DNA"/>
</dbReference>
<dbReference type="InterPro" id="IPR015069">
    <property type="entry name" value="2H-PEstase_DUF1868"/>
</dbReference>
<feature type="domain" description="DUF1868" evidence="2">
    <location>
        <begin position="25"/>
        <end position="137"/>
    </location>
</feature>
<accession>A0A952KGD8</accession>
<dbReference type="AlphaFoldDB" id="A0A952KGD8"/>
<reference evidence="3" key="1">
    <citation type="submission" date="2020-06" db="EMBL/GenBank/DDBJ databases">
        <title>Stable isotope informed genome-resolved metagenomics uncovers potential trophic interactions in rhizosphere soil.</title>
        <authorList>
            <person name="Starr E.P."/>
            <person name="Shi S."/>
            <person name="Blazewicz S.J."/>
            <person name="Koch B.J."/>
            <person name="Probst A.J."/>
            <person name="Hungate B.A."/>
            <person name="Pett-Ridge J."/>
            <person name="Firestone M.K."/>
            <person name="Banfield J.F."/>
        </authorList>
    </citation>
    <scope>NUCLEOTIDE SEQUENCE</scope>
    <source>
        <strain evidence="3">YM_69_17</strain>
    </source>
</reference>